<proteinExistence type="predicted"/>
<organism evidence="3 4">
    <name type="scientific">Acer yangbiense</name>
    <dbReference type="NCBI Taxonomy" id="1000413"/>
    <lineage>
        <taxon>Eukaryota</taxon>
        <taxon>Viridiplantae</taxon>
        <taxon>Streptophyta</taxon>
        <taxon>Embryophyta</taxon>
        <taxon>Tracheophyta</taxon>
        <taxon>Spermatophyta</taxon>
        <taxon>Magnoliopsida</taxon>
        <taxon>eudicotyledons</taxon>
        <taxon>Gunneridae</taxon>
        <taxon>Pentapetalae</taxon>
        <taxon>rosids</taxon>
        <taxon>malvids</taxon>
        <taxon>Sapindales</taxon>
        <taxon>Sapindaceae</taxon>
        <taxon>Hippocastanoideae</taxon>
        <taxon>Acereae</taxon>
        <taxon>Acer</taxon>
    </lineage>
</organism>
<feature type="region of interest" description="Disordered" evidence="1">
    <location>
        <begin position="261"/>
        <end position="281"/>
    </location>
</feature>
<dbReference type="SMART" id="SM00959">
    <property type="entry name" value="Rho_N"/>
    <property type="match status" value="1"/>
</dbReference>
<evidence type="ECO:0000259" key="2">
    <source>
        <dbReference type="SMART" id="SM00959"/>
    </source>
</evidence>
<keyword evidence="4" id="KW-1185">Reference proteome</keyword>
<feature type="compositionally biased region" description="Acidic residues" evidence="1">
    <location>
        <begin position="454"/>
        <end position="473"/>
    </location>
</feature>
<feature type="domain" description="Rho termination factor-like N-terminal" evidence="2">
    <location>
        <begin position="485"/>
        <end position="521"/>
    </location>
</feature>
<feature type="compositionally biased region" description="Polar residues" evidence="1">
    <location>
        <begin position="359"/>
        <end position="384"/>
    </location>
</feature>
<dbReference type="OrthoDB" id="652255at2759"/>
<dbReference type="PANTHER" id="PTHR34449">
    <property type="entry name" value="RHO TERMINATION FACTOR"/>
    <property type="match status" value="1"/>
</dbReference>
<feature type="compositionally biased region" description="Basic and acidic residues" evidence="1">
    <location>
        <begin position="261"/>
        <end position="280"/>
    </location>
</feature>
<feature type="region of interest" description="Disordered" evidence="1">
    <location>
        <begin position="293"/>
        <end position="485"/>
    </location>
</feature>
<dbReference type="Proteomes" id="UP000323000">
    <property type="component" value="Chromosome 4"/>
</dbReference>
<feature type="compositionally biased region" description="Low complexity" evidence="1">
    <location>
        <begin position="326"/>
        <end position="335"/>
    </location>
</feature>
<gene>
    <name evidence="3" type="ORF">EZV62_010827</name>
</gene>
<accession>A0A5C7I2T6</accession>
<dbReference type="GO" id="GO:0006353">
    <property type="term" value="P:DNA-templated transcription termination"/>
    <property type="evidence" value="ECO:0007669"/>
    <property type="project" value="InterPro"/>
</dbReference>
<feature type="compositionally biased region" description="Basic and acidic residues" evidence="1">
    <location>
        <begin position="474"/>
        <end position="485"/>
    </location>
</feature>
<evidence type="ECO:0000256" key="1">
    <source>
        <dbReference type="SAM" id="MobiDB-lite"/>
    </source>
</evidence>
<evidence type="ECO:0000313" key="3">
    <source>
        <dbReference type="EMBL" id="TXG63833.1"/>
    </source>
</evidence>
<feature type="compositionally biased region" description="Basic and acidic residues" evidence="1">
    <location>
        <begin position="309"/>
        <end position="325"/>
    </location>
</feature>
<dbReference type="PANTHER" id="PTHR34449:SF5">
    <property type="entry name" value="ATP BINDING _ ATPASE"/>
    <property type="match status" value="1"/>
</dbReference>
<evidence type="ECO:0000313" key="4">
    <source>
        <dbReference type="Proteomes" id="UP000323000"/>
    </source>
</evidence>
<protein>
    <recommendedName>
        <fullName evidence="2">Rho termination factor-like N-terminal domain-containing protein</fullName>
    </recommendedName>
</protein>
<dbReference type="InterPro" id="IPR011112">
    <property type="entry name" value="Rho-like_N"/>
</dbReference>
<reference evidence="4" key="1">
    <citation type="journal article" date="2019" name="Gigascience">
        <title>De novo genome assembly of the endangered Acer yangbiense, a plant species with extremely small populations endemic to Yunnan Province, China.</title>
        <authorList>
            <person name="Yang J."/>
            <person name="Wariss H.M."/>
            <person name="Tao L."/>
            <person name="Zhang R."/>
            <person name="Yun Q."/>
            <person name="Hollingsworth P."/>
            <person name="Dao Z."/>
            <person name="Luo G."/>
            <person name="Guo H."/>
            <person name="Ma Y."/>
            <person name="Sun W."/>
        </authorList>
    </citation>
    <scope>NUCLEOTIDE SEQUENCE [LARGE SCALE GENOMIC DNA]</scope>
    <source>
        <strain evidence="4">cv. Malutang</strain>
    </source>
</reference>
<dbReference type="AlphaFoldDB" id="A0A5C7I2T6"/>
<name>A0A5C7I2T6_9ROSI</name>
<feature type="region of interest" description="Disordered" evidence="1">
    <location>
        <begin position="185"/>
        <end position="241"/>
    </location>
</feature>
<dbReference type="EMBL" id="VAHF01000004">
    <property type="protein sequence ID" value="TXG63833.1"/>
    <property type="molecule type" value="Genomic_DNA"/>
</dbReference>
<comment type="caution">
    <text evidence="3">The sequence shown here is derived from an EMBL/GenBank/DDBJ whole genome shotgun (WGS) entry which is preliminary data.</text>
</comment>
<sequence length="523" mass="57733">MSQAVHLVAQNLNLAGYECGICVAPTPPFRDLSTKDNYGFNDENCGCGGGDMELEDAARSNGIHGFRQFLLEDILMSRSAGSLQLIEEDDFGDEDNEIGFDDVDGDGINNIEYDHLLYDPNPISYGPAENRCLPCLGISGRAVTVSSCSSHGDLRIRSQVKIGAVKYVSKPASFVCNASSGGHKRNPDFLRQNKNGFRGRNRQNEDRDSFDDESELFPSKNGPLLSLSSSPKFQATAAPGSREKEIVELFRKVQAQLRERAAAKEDKKMEALQGQRKESETVDSLLKLLRKHSVEQGKRKSSSVSNKDFNLDHTEQNVSYDEDKSASFFDSSSKAMPEAKEPDSSSLTRPPSNFRRKSPVTQFKYQSVYSNEDTVNSGSTINSSWKRKNSIETNTIPKHEPVPEPEPKPEPEPEVSLADGVVHDEVSDSETNIINGNVYDEVSDSESNIIGEGVYDEISEGESSDIDDADNDEDRDKQEQIQHEDLSALKLPELRAVAKTRGVKGFSRMKKAELVELLSGSSV</sequence>
<dbReference type="Pfam" id="PF07498">
    <property type="entry name" value="Rho_N"/>
    <property type="match status" value="1"/>
</dbReference>
<feature type="compositionally biased region" description="Basic and acidic residues" evidence="1">
    <location>
        <begin position="397"/>
        <end position="411"/>
    </location>
</feature>